<evidence type="ECO:0000313" key="2">
    <source>
        <dbReference type="EMBL" id="EMI52935.1"/>
    </source>
</evidence>
<accession>M5TUU2</accession>
<keyword evidence="3" id="KW-1185">Reference proteome</keyword>
<dbReference type="OrthoDB" id="283083at2"/>
<reference evidence="2 3" key="1">
    <citation type="journal article" date="2013" name="Mar. Genomics">
        <title>Expression of sulfatases in Rhodopirellula baltica and the diversity of sulfatases in the genus Rhodopirellula.</title>
        <authorList>
            <person name="Wegner C.E."/>
            <person name="Richter-Heitmann T."/>
            <person name="Klindworth A."/>
            <person name="Klockow C."/>
            <person name="Richter M."/>
            <person name="Achstetter T."/>
            <person name="Glockner F.O."/>
            <person name="Harder J."/>
        </authorList>
    </citation>
    <scope>NUCLEOTIDE SEQUENCE [LARGE SCALE GENOMIC DNA]</scope>
    <source>
        <strain evidence="2 3">SM41</strain>
    </source>
</reference>
<dbReference type="RefSeq" id="WP_008686693.1">
    <property type="nucleotide sequence ID" value="NZ_ANOH01000399.1"/>
</dbReference>
<dbReference type="Pfam" id="PF14316">
    <property type="entry name" value="DUF4381"/>
    <property type="match status" value="1"/>
</dbReference>
<feature type="transmembrane region" description="Helical" evidence="1">
    <location>
        <begin position="28"/>
        <end position="47"/>
    </location>
</feature>
<keyword evidence="1" id="KW-0812">Transmembrane</keyword>
<keyword evidence="1" id="KW-1133">Transmembrane helix</keyword>
<evidence type="ECO:0000256" key="1">
    <source>
        <dbReference type="SAM" id="Phobius"/>
    </source>
</evidence>
<organism evidence="2 3">
    <name type="scientific">Rhodopirellula sallentina SM41</name>
    <dbReference type="NCBI Taxonomy" id="1263870"/>
    <lineage>
        <taxon>Bacteria</taxon>
        <taxon>Pseudomonadati</taxon>
        <taxon>Planctomycetota</taxon>
        <taxon>Planctomycetia</taxon>
        <taxon>Pirellulales</taxon>
        <taxon>Pirellulaceae</taxon>
        <taxon>Rhodopirellula</taxon>
    </lineage>
</organism>
<dbReference type="AlphaFoldDB" id="M5TUU2"/>
<gene>
    <name evidence="2" type="ORF">RSSM_05662</name>
</gene>
<protein>
    <recommendedName>
        <fullName evidence="4">DUF4381 domain-containing protein</fullName>
    </recommendedName>
</protein>
<evidence type="ECO:0000313" key="3">
    <source>
        <dbReference type="Proteomes" id="UP000011885"/>
    </source>
</evidence>
<dbReference type="InterPro" id="IPR025489">
    <property type="entry name" value="DUF4381"/>
</dbReference>
<dbReference type="EMBL" id="ANOH01000399">
    <property type="protein sequence ID" value="EMI52935.1"/>
    <property type="molecule type" value="Genomic_DNA"/>
</dbReference>
<name>M5TUU2_9BACT</name>
<keyword evidence="1" id="KW-0472">Membrane</keyword>
<dbReference type="Proteomes" id="UP000011885">
    <property type="component" value="Unassembled WGS sequence"/>
</dbReference>
<evidence type="ECO:0008006" key="4">
    <source>
        <dbReference type="Google" id="ProtNLM"/>
    </source>
</evidence>
<sequence length="160" mass="17889">MMLDASSLDQLRDVAVPPPVSWWPLAPGWWVLIAVVVAGVVFGVLKWRRHWLADAYRRDALEAVDRASTDAAIVQILKRTAIGADTRSHVGSLTGRRWCDWLSATGDASMTDETAERITVGVYRDGNRRTPELADFAKRWIRTHRMNPSQPESPQQAGGR</sequence>
<comment type="caution">
    <text evidence="2">The sequence shown here is derived from an EMBL/GenBank/DDBJ whole genome shotgun (WGS) entry which is preliminary data.</text>
</comment>
<proteinExistence type="predicted"/>
<dbReference type="PATRIC" id="fig|1263870.3.peg.6000"/>